<dbReference type="Gene3D" id="2.60.120.370">
    <property type="entry name" value="YhcH/YjgK/YiaL"/>
    <property type="match status" value="1"/>
</dbReference>
<name>A0ABX2GJ75_9FIRM</name>
<evidence type="ECO:0000313" key="2">
    <source>
        <dbReference type="Proteomes" id="UP000822152"/>
    </source>
</evidence>
<dbReference type="InterPro" id="IPR004375">
    <property type="entry name" value="NanQ/TabA/YiaL"/>
</dbReference>
<organism evidence="1 2">
    <name type="scientific">Blautia wexlerae</name>
    <dbReference type="NCBI Taxonomy" id="418240"/>
    <lineage>
        <taxon>Bacteria</taxon>
        <taxon>Bacillati</taxon>
        <taxon>Bacillota</taxon>
        <taxon>Clostridia</taxon>
        <taxon>Lachnospirales</taxon>
        <taxon>Lachnospiraceae</taxon>
        <taxon>Blautia</taxon>
    </lineage>
</organism>
<sequence>MIVDKQKNIHIYEKIIPQIKEIIPVLEQAKDMEVGTYTYPWGKAMIQEGKTRHLGEGEFESHKKYIDIQCMLKGEELMEYANINDLIEAVPYNENSDAMFWKGMGSVLNIPAGTLYIAFPEDGHKPCCHQIRQNHYKKMVIKIKIEKD</sequence>
<accession>A0ABX2GJ75</accession>
<dbReference type="SUPFAM" id="SSF51197">
    <property type="entry name" value="Clavaminate synthase-like"/>
    <property type="match status" value="1"/>
</dbReference>
<evidence type="ECO:0000313" key="1">
    <source>
        <dbReference type="EMBL" id="NSF72425.1"/>
    </source>
</evidence>
<comment type="caution">
    <text evidence="1">The sequence shown here is derived from an EMBL/GenBank/DDBJ whole genome shotgun (WGS) entry which is preliminary data.</text>
</comment>
<dbReference type="NCBIfam" id="TIGR00022">
    <property type="entry name" value="YhcH/YjgK/YiaL family protein"/>
    <property type="match status" value="1"/>
</dbReference>
<dbReference type="PANTHER" id="PTHR34986">
    <property type="entry name" value="EVOLVED BETA-GALACTOSIDASE SUBUNIT BETA"/>
    <property type="match status" value="1"/>
</dbReference>
<gene>
    <name evidence="1" type="ORF">G4952_01045</name>
</gene>
<dbReference type="InterPro" id="IPR037012">
    <property type="entry name" value="NanQ/TabA/YiaL_sf"/>
</dbReference>
<proteinExistence type="predicted"/>
<dbReference type="EMBL" id="JAAIPF010000001">
    <property type="protein sequence ID" value="NSF72425.1"/>
    <property type="molecule type" value="Genomic_DNA"/>
</dbReference>
<dbReference type="RefSeq" id="WP_173742312.1">
    <property type="nucleotide sequence ID" value="NZ_JAAIPF010000001.1"/>
</dbReference>
<reference evidence="1 2" key="1">
    <citation type="journal article" date="2020" name="Cell Host Microbe">
        <title>Functional and Genomic Variation between Human-Derived Isolates of Lachnospiraceae Reveals Inter- and Intra-Species Diversity.</title>
        <authorList>
            <person name="Sorbara M.T."/>
            <person name="Littmann E.R."/>
            <person name="Fontana E."/>
            <person name="Moody T.U."/>
            <person name="Kohout C.E."/>
            <person name="Gjonbalaj M."/>
            <person name="Eaton V."/>
            <person name="Seok R."/>
            <person name="Leiner I.M."/>
            <person name="Pamer E.G."/>
        </authorList>
    </citation>
    <scope>NUCLEOTIDE SEQUENCE [LARGE SCALE GENOMIC DNA]</scope>
    <source>
        <strain evidence="1 2">MSK.20.11</strain>
    </source>
</reference>
<protein>
    <submittedName>
        <fullName evidence="1">DUF386 domain-containing protein</fullName>
    </submittedName>
</protein>
<dbReference type="Proteomes" id="UP000822152">
    <property type="component" value="Unassembled WGS sequence"/>
</dbReference>
<dbReference type="PANTHER" id="PTHR34986:SF1">
    <property type="entry name" value="PROTEIN YIAL"/>
    <property type="match status" value="1"/>
</dbReference>
<dbReference type="Pfam" id="PF04074">
    <property type="entry name" value="DUF386"/>
    <property type="match status" value="1"/>
</dbReference>
<keyword evidence="2" id="KW-1185">Reference proteome</keyword>